<name>A0A3M6CEE8_PSEYM</name>
<dbReference type="PANTHER" id="PTHR42678">
    <property type="entry name" value="AMIDASE"/>
    <property type="match status" value="1"/>
</dbReference>
<dbReference type="InterPro" id="IPR023631">
    <property type="entry name" value="Amidase_dom"/>
</dbReference>
<sequence>MRSGRAFYQPGKDVMKLKFGLFCALSIAPFAFACADDQANAQFDGPVFGSIIETKASHFESSVELQKRLSEGSLTSAELVHDLLQRIEALNNNGPALNAVIEVNPEARRIATLLDRERSSGKQRGPLHGIPVLVKDNIDTADTMQTTAGALAMAGAPAQYDAFVVQRLREAGAIIIGKANLSEWSNFRGSNVPNGWSGRGGQTRHPYDLAASPLGSSSGPAVSVAAGFAPLAVGTETNGSIIQPAATSGVVGVRPTLGLLSRSGMIPISSRQDTPGPMARTVTDAAIMLTAMSGTDPLDKATYQVPGNTVSYVEYLRAGALRGKRLGYPSKLPDGRFMDDDPAFQKIKRNLRSAGAILVPVDVPLVSSMAEPAMLMNDFKRELEAYLKTRPGLEVRTLDDIIAFNVASPGPEGYSQDALIAASGTVVDQAIYFYDATDLRRSHQQLIDGLLQRHSLDALIDWSESAFGAVGAIAGYPGMNLPVGLNNEGLPKGLYFLSTAWDEAKLLSYAYALEQVLLAAPSTSISTTVPRED</sequence>
<proteinExistence type="predicted"/>
<feature type="signal peptide" evidence="1">
    <location>
        <begin position="1"/>
        <end position="35"/>
    </location>
</feature>
<evidence type="ECO:0000313" key="4">
    <source>
        <dbReference type="Proteomes" id="UP000271631"/>
    </source>
</evidence>
<dbReference type="AlphaFoldDB" id="A0A3M6CEE8"/>
<feature type="domain" description="Amidase" evidence="2">
    <location>
        <begin position="78"/>
        <end position="459"/>
    </location>
</feature>
<accession>A0A3M6CEE8</accession>
<gene>
    <name evidence="3" type="ORF">ALP13_05082</name>
</gene>
<protein>
    <submittedName>
        <fullName evidence="3">Amidase protein</fullName>
    </submittedName>
</protein>
<dbReference type="PANTHER" id="PTHR42678:SF34">
    <property type="entry name" value="OS04G0183300 PROTEIN"/>
    <property type="match status" value="1"/>
</dbReference>
<evidence type="ECO:0000259" key="2">
    <source>
        <dbReference type="Pfam" id="PF01425"/>
    </source>
</evidence>
<dbReference type="PROSITE" id="PS51257">
    <property type="entry name" value="PROKAR_LIPOPROTEIN"/>
    <property type="match status" value="1"/>
</dbReference>
<dbReference type="EMBL" id="RBUQ01000046">
    <property type="protein sequence ID" value="RMV42117.1"/>
    <property type="molecule type" value="Genomic_DNA"/>
</dbReference>
<dbReference type="Pfam" id="PF01425">
    <property type="entry name" value="Amidase"/>
    <property type="match status" value="1"/>
</dbReference>
<evidence type="ECO:0000256" key="1">
    <source>
        <dbReference type="SAM" id="SignalP"/>
    </source>
</evidence>
<dbReference type="SUPFAM" id="SSF75304">
    <property type="entry name" value="Amidase signature (AS) enzymes"/>
    <property type="match status" value="1"/>
</dbReference>
<comment type="caution">
    <text evidence="3">The sequence shown here is derived from an EMBL/GenBank/DDBJ whole genome shotgun (WGS) entry which is preliminary data.</text>
</comment>
<reference evidence="3 4" key="1">
    <citation type="submission" date="2018-08" db="EMBL/GenBank/DDBJ databases">
        <title>Recombination of ecologically and evolutionarily significant loci maintains genetic cohesion in the Pseudomonas syringae species complex.</title>
        <authorList>
            <person name="Dillon M."/>
            <person name="Thakur S."/>
            <person name="Almeida R.N.D."/>
            <person name="Weir B.S."/>
            <person name="Guttman D.S."/>
        </authorList>
    </citation>
    <scope>NUCLEOTIDE SEQUENCE [LARGE SCALE GENOMIC DNA]</scope>
    <source>
        <strain evidence="3 4">ICMP 11281</strain>
    </source>
</reference>
<dbReference type="InterPro" id="IPR036928">
    <property type="entry name" value="AS_sf"/>
</dbReference>
<evidence type="ECO:0000313" key="3">
    <source>
        <dbReference type="EMBL" id="RMV42117.1"/>
    </source>
</evidence>
<feature type="chain" id="PRO_5018309704" evidence="1">
    <location>
        <begin position="36"/>
        <end position="533"/>
    </location>
</feature>
<dbReference type="Gene3D" id="3.90.1300.10">
    <property type="entry name" value="Amidase signature (AS) domain"/>
    <property type="match status" value="1"/>
</dbReference>
<organism evidence="3 4">
    <name type="scientific">Pseudomonas syringae pv. maculicola</name>
    <dbReference type="NCBI Taxonomy" id="59511"/>
    <lineage>
        <taxon>Bacteria</taxon>
        <taxon>Pseudomonadati</taxon>
        <taxon>Pseudomonadota</taxon>
        <taxon>Gammaproteobacteria</taxon>
        <taxon>Pseudomonadales</taxon>
        <taxon>Pseudomonadaceae</taxon>
        <taxon>Pseudomonas</taxon>
    </lineage>
</organism>
<dbReference type="Proteomes" id="UP000271631">
    <property type="component" value="Unassembled WGS sequence"/>
</dbReference>
<keyword evidence="1" id="KW-0732">Signal</keyword>